<keyword evidence="2" id="KW-1133">Transmembrane helix</keyword>
<feature type="compositionally biased region" description="Pro residues" evidence="1">
    <location>
        <begin position="582"/>
        <end position="591"/>
    </location>
</feature>
<feature type="region of interest" description="Disordered" evidence="1">
    <location>
        <begin position="24"/>
        <end position="109"/>
    </location>
</feature>
<name>A0AAX4PNP9_9CHLO</name>
<evidence type="ECO:0000256" key="1">
    <source>
        <dbReference type="SAM" id="MobiDB-lite"/>
    </source>
</evidence>
<gene>
    <name evidence="3" type="ORF">HKI87_19g88680</name>
</gene>
<keyword evidence="2" id="KW-0472">Membrane</keyword>
<evidence type="ECO:0000313" key="3">
    <source>
        <dbReference type="EMBL" id="WZN67295.1"/>
    </source>
</evidence>
<evidence type="ECO:0000256" key="2">
    <source>
        <dbReference type="SAM" id="Phobius"/>
    </source>
</evidence>
<dbReference type="Proteomes" id="UP001472866">
    <property type="component" value="Chromosome 19"/>
</dbReference>
<feature type="region of interest" description="Disordered" evidence="1">
    <location>
        <begin position="402"/>
        <end position="438"/>
    </location>
</feature>
<reference evidence="3 4" key="1">
    <citation type="submission" date="2024-03" db="EMBL/GenBank/DDBJ databases">
        <title>Complete genome sequence of the green alga Chloropicon roscoffensis RCC1871.</title>
        <authorList>
            <person name="Lemieux C."/>
            <person name="Pombert J.-F."/>
            <person name="Otis C."/>
            <person name="Turmel M."/>
        </authorList>
    </citation>
    <scope>NUCLEOTIDE SEQUENCE [LARGE SCALE GENOMIC DNA]</scope>
    <source>
        <strain evidence="3 4">RCC1871</strain>
    </source>
</reference>
<evidence type="ECO:0000313" key="4">
    <source>
        <dbReference type="Proteomes" id="UP001472866"/>
    </source>
</evidence>
<protein>
    <submittedName>
        <fullName evidence="3">Uncharacterized protein</fullName>
    </submittedName>
</protein>
<feature type="region of interest" description="Disordered" evidence="1">
    <location>
        <begin position="542"/>
        <end position="594"/>
    </location>
</feature>
<dbReference type="AlphaFoldDB" id="A0AAX4PNP9"/>
<feature type="transmembrane region" description="Helical" evidence="2">
    <location>
        <begin position="125"/>
        <end position="149"/>
    </location>
</feature>
<proteinExistence type="predicted"/>
<keyword evidence="4" id="KW-1185">Reference proteome</keyword>
<sequence length="1197" mass="127697">MANHSGRSRVVGADKVPETLFWDTLPTPKRLHPITTAHQPAAEALRAARRTSLPSSATDSSASGPRKAGKRMSAPAISVPSSSFAAPKRKEAEEDDDSDEEAGRGGKEAIGVKERRRALGGKGGCRIMVVAAFLLLAGAAAGSYFAGLWPLSDEEGISFQGILPTVNASDSQINNLVKLEFDVLLNRKALVTEMAISEAVASLRGNIEESLENFVVQSNSTVADYFAQFSPVAAAATEADFQDLSADDGEAIVLLDECDSSSGAVEVEANTTLSSGVVEGGVALTDLPGLVAGSGGAATYCVRGSSQISQEAGGGGASPLMGRRRRLLQRRLGRRSLLDSSSSPSRYLLRDVGVRLRMDVGATQNNLYTLEDKLVMTFESEALHLLLVRDQVVKSVAVSATAEPQDGNGGSRGNGTTIMSGLPLKKDSSEEAAGGSNSKYDDLYQKYLEELAQAEKEGEGNSTSSDGGLVCGQVTRLSALESCGCPEGGNGTAVLVDRAPLSTVGRCGGSSQDANATIYCGDLVSGESILLGEGGAGFRCPNTTAAGGGGEGDSAGDQSPGGGVDPGAGPGNATEDSGNSTAPPPAAPPVPACSANDSVPYGDTFLEFVEAMRQKNEILDAVRAKTGNESVLLRDPLSLDWAKPACAITNHTYYPAILSFGGVDEAGFQQELTCGREYRKYDSKTGVISTVKADNLVAYFYDDGSVESIWTAETDWVFYDWGELEFPAMHEANLSVWTMYEDEGSVEGVSRAIAPRWADVLPCQLYKNFTECLNKAYDTPLKLALVVLHWNDTDPATIDMDLMEDLYANEMMEKYWEGQSYGSMKRMEFETFGPVNININEFYEIGEPTEEIKFCVGEKAGEGDVLVREGGGCGTRGCTYISPNVMSGAYSSFDMTTNISCVPGWRPENFFGTIFLTYSSKGCGGAGLFNSVFSIWIDGKLETLRAISMAHLGPHERCAPDGSNCVSYGHVSGNVEPRYINQTQPEGWEHPLRESNLVETHELIHLFGIYWHSSARKCDAAATDFRECKHREYGNEFSLVGGAGAALELPANERYNLHFLSQGDILSVGESGSFQIGPISSALPAEHRAALIVTDAYSLWLEYRRPVGYDTSLGWEDYRENTEGLMVTAGNHLVDLNRGAPDEENTLFQVTLNGGASWRPFGTNVTISNVVSLGDVGVNFTVTFGDELNSDSYGVSS</sequence>
<feature type="compositionally biased region" description="Low complexity" evidence="1">
    <location>
        <begin position="51"/>
        <end position="63"/>
    </location>
</feature>
<feature type="compositionally biased region" description="Gly residues" evidence="1">
    <location>
        <begin position="546"/>
        <end position="570"/>
    </location>
</feature>
<keyword evidence="2" id="KW-0812">Transmembrane</keyword>
<accession>A0AAX4PNP9</accession>
<dbReference type="EMBL" id="CP151519">
    <property type="protein sequence ID" value="WZN67295.1"/>
    <property type="molecule type" value="Genomic_DNA"/>
</dbReference>
<organism evidence="3 4">
    <name type="scientific">Chloropicon roscoffensis</name>
    <dbReference type="NCBI Taxonomy" id="1461544"/>
    <lineage>
        <taxon>Eukaryota</taxon>
        <taxon>Viridiplantae</taxon>
        <taxon>Chlorophyta</taxon>
        <taxon>Chloropicophyceae</taxon>
        <taxon>Chloropicales</taxon>
        <taxon>Chloropicaceae</taxon>
        <taxon>Chloropicon</taxon>
    </lineage>
</organism>